<organism evidence="2 3">
    <name type="scientific">Flavobacterium bizetiae</name>
    <dbReference type="NCBI Taxonomy" id="2704140"/>
    <lineage>
        <taxon>Bacteria</taxon>
        <taxon>Pseudomonadati</taxon>
        <taxon>Bacteroidota</taxon>
        <taxon>Flavobacteriia</taxon>
        <taxon>Flavobacteriales</taxon>
        <taxon>Flavobacteriaceae</taxon>
        <taxon>Flavobacterium</taxon>
    </lineage>
</organism>
<evidence type="ECO:0008006" key="4">
    <source>
        <dbReference type="Google" id="ProtNLM"/>
    </source>
</evidence>
<keyword evidence="1" id="KW-0812">Transmembrane</keyword>
<accession>A0A6J4GHB8</accession>
<dbReference type="AlphaFoldDB" id="A0A6J4GHB8"/>
<name>A0A6J4GHB8_9FLAO</name>
<proteinExistence type="predicted"/>
<protein>
    <recommendedName>
        <fullName evidence="4">ATP synthase F0 sector subunit C</fullName>
    </recommendedName>
</protein>
<feature type="transmembrane region" description="Helical" evidence="1">
    <location>
        <begin position="36"/>
        <end position="54"/>
    </location>
</feature>
<evidence type="ECO:0000313" key="3">
    <source>
        <dbReference type="Proteomes" id="UP000479938"/>
    </source>
</evidence>
<dbReference type="EMBL" id="CADCSU010000071">
    <property type="protein sequence ID" value="CAA9197433.1"/>
    <property type="molecule type" value="Genomic_DNA"/>
</dbReference>
<dbReference type="RefSeq" id="WP_173970306.1">
    <property type="nucleotide sequence ID" value="NZ_CAJGBH010000046.1"/>
</dbReference>
<evidence type="ECO:0000313" key="2">
    <source>
        <dbReference type="EMBL" id="CAA9197433.1"/>
    </source>
</evidence>
<keyword evidence="3" id="KW-1185">Reference proteome</keyword>
<dbReference type="Proteomes" id="UP000479938">
    <property type="component" value="Unassembled WGS sequence"/>
</dbReference>
<reference evidence="2 3" key="1">
    <citation type="submission" date="2020-02" db="EMBL/GenBank/DDBJ databases">
        <authorList>
            <person name="Criscuolo A."/>
        </authorList>
    </citation>
    <scope>NUCLEOTIDE SEQUENCE [LARGE SCALE GENOMIC DNA]</scope>
    <source>
        <strain evidence="2">CIP105534</strain>
    </source>
</reference>
<keyword evidence="1" id="KW-0472">Membrane</keyword>
<keyword evidence="1" id="KW-1133">Transmembrane helix</keyword>
<gene>
    <name evidence="2" type="ORF">FLA105534_01642</name>
</gene>
<evidence type="ECO:0000256" key="1">
    <source>
        <dbReference type="SAM" id="Phobius"/>
    </source>
</evidence>
<feature type="transmembrane region" description="Helical" evidence="1">
    <location>
        <begin position="7"/>
        <end position="24"/>
    </location>
</feature>
<sequence>MENKKPISFTLLVVVIILGVTLFKQFDFKTLQFEKPALAILYIIVFVVSLYFLIKRPKKSSEK</sequence>